<dbReference type="GO" id="GO:0016757">
    <property type="term" value="F:glycosyltransferase activity"/>
    <property type="evidence" value="ECO:0007669"/>
    <property type="project" value="UniProtKB-KW"/>
</dbReference>
<accession>A0ABU7W914</accession>
<protein>
    <submittedName>
        <fullName evidence="1">Glycosyltransferase family A protein</fullName>
        <ecNumber evidence="1">2.4.-.-</ecNumber>
    </submittedName>
</protein>
<comment type="caution">
    <text evidence="1">The sequence shown here is derived from an EMBL/GenBank/DDBJ whole genome shotgun (WGS) entry which is preliminary data.</text>
</comment>
<name>A0ABU7W914_9FLAO</name>
<dbReference type="RefSeq" id="WP_331811059.1">
    <property type="nucleotide sequence ID" value="NZ_JAZHOU010000007.1"/>
</dbReference>
<sequence>MRKGTNPEKKDNLLDIDQYHRVIIPVYIPNLTEDYFKEALVILKLCTQSLLKTIHSKTKISIIDNGCCAKVSDYLKSLHQDHKCIDQLLLSKVNLGKINALYSVIKSNLEPLITVADADVMFLPNWQTEIEKVFVNFPEAGMVSPVPNSMAYRNSFLNSTVYYGLFKGRVKFEKVVSPEGLMAFQDSIGRKMYDDIHLEKYITISNDKGSAVMGCGHFVATLRSEVFKNAPNEVSLNKIGGGSVNKYIDIPNDKAGLLRLATKGNFAYHLGNVFEPWMDQEINKLSENSSEMILLDNLPKAKPINKLQYQIGKLLRKVLFHKYRKQYFKLKGVNQSY</sequence>
<reference evidence="1 2" key="1">
    <citation type="submission" date="2024-02" db="EMBL/GenBank/DDBJ databases">
        <title>Winogradskyella poriferorum JCM 12885.</title>
        <authorList>
            <person name="Zhang D.-F."/>
            <person name="Fu Z.-Y."/>
        </authorList>
    </citation>
    <scope>NUCLEOTIDE SEQUENCE [LARGE SCALE GENOMIC DNA]</scope>
    <source>
        <strain evidence="1 2">JCM 12885</strain>
    </source>
</reference>
<organism evidence="1 2">
    <name type="scientific">Winogradskyella poriferorum</name>
    <dbReference type="NCBI Taxonomy" id="307627"/>
    <lineage>
        <taxon>Bacteria</taxon>
        <taxon>Pseudomonadati</taxon>
        <taxon>Bacteroidota</taxon>
        <taxon>Flavobacteriia</taxon>
        <taxon>Flavobacteriales</taxon>
        <taxon>Flavobacteriaceae</taxon>
        <taxon>Winogradskyella</taxon>
    </lineage>
</organism>
<dbReference type="EC" id="2.4.-.-" evidence="1"/>
<dbReference type="SUPFAM" id="SSF53448">
    <property type="entry name" value="Nucleotide-diphospho-sugar transferases"/>
    <property type="match status" value="1"/>
</dbReference>
<dbReference type="CDD" id="cd00761">
    <property type="entry name" value="Glyco_tranf_GTA_type"/>
    <property type="match status" value="1"/>
</dbReference>
<dbReference type="EMBL" id="JAZHOU010000007">
    <property type="protein sequence ID" value="MEF3080358.1"/>
    <property type="molecule type" value="Genomic_DNA"/>
</dbReference>
<evidence type="ECO:0000313" key="2">
    <source>
        <dbReference type="Proteomes" id="UP001356704"/>
    </source>
</evidence>
<keyword evidence="1" id="KW-0808">Transferase</keyword>
<evidence type="ECO:0000313" key="1">
    <source>
        <dbReference type="EMBL" id="MEF3080358.1"/>
    </source>
</evidence>
<dbReference type="Gene3D" id="3.90.550.10">
    <property type="entry name" value="Spore Coat Polysaccharide Biosynthesis Protein SpsA, Chain A"/>
    <property type="match status" value="1"/>
</dbReference>
<gene>
    <name evidence="1" type="ORF">V1468_15190</name>
</gene>
<dbReference type="Proteomes" id="UP001356704">
    <property type="component" value="Unassembled WGS sequence"/>
</dbReference>
<proteinExistence type="predicted"/>
<keyword evidence="1" id="KW-0328">Glycosyltransferase</keyword>
<keyword evidence="2" id="KW-1185">Reference proteome</keyword>
<dbReference type="InterPro" id="IPR029044">
    <property type="entry name" value="Nucleotide-diphossugar_trans"/>
</dbReference>